<keyword evidence="2" id="KW-1133">Transmembrane helix</keyword>
<dbReference type="SMART" id="SM00530">
    <property type="entry name" value="HTH_XRE"/>
    <property type="match status" value="1"/>
</dbReference>
<dbReference type="InterPro" id="IPR010982">
    <property type="entry name" value="Lambda_DNA-bd_dom_sf"/>
</dbReference>
<feature type="compositionally biased region" description="Basic and acidic residues" evidence="1">
    <location>
        <begin position="96"/>
        <end position="111"/>
    </location>
</feature>
<feature type="compositionally biased region" description="Basic and acidic residues" evidence="1">
    <location>
        <begin position="134"/>
        <end position="152"/>
    </location>
</feature>
<dbReference type="Gene3D" id="1.10.260.40">
    <property type="entry name" value="lambda repressor-like DNA-binding domains"/>
    <property type="match status" value="1"/>
</dbReference>
<dbReference type="PANTHER" id="PTHR34475">
    <property type="match status" value="1"/>
</dbReference>
<reference evidence="4 5" key="1">
    <citation type="submission" date="2023-04" db="EMBL/GenBank/DDBJ databases">
        <title>A novel bacteria isolated from coastal sediment.</title>
        <authorList>
            <person name="Liu X.-J."/>
            <person name="Du Z.-J."/>
        </authorList>
    </citation>
    <scope>NUCLEOTIDE SEQUENCE [LARGE SCALE GENOMIC DNA]</scope>
    <source>
        <strain evidence="4 5">SDUM461003</strain>
    </source>
</reference>
<dbReference type="InterPro" id="IPR050400">
    <property type="entry name" value="Bact_Cytoskel_RodZ"/>
</dbReference>
<dbReference type="PROSITE" id="PS50943">
    <property type="entry name" value="HTH_CROC1"/>
    <property type="match status" value="1"/>
</dbReference>
<organism evidence="4 5">
    <name type="scientific">Thalassobacterium maritimum</name>
    <dbReference type="NCBI Taxonomy" id="3041265"/>
    <lineage>
        <taxon>Bacteria</taxon>
        <taxon>Pseudomonadati</taxon>
        <taxon>Verrucomicrobiota</taxon>
        <taxon>Opitutia</taxon>
        <taxon>Puniceicoccales</taxon>
        <taxon>Coraliomargaritaceae</taxon>
        <taxon>Thalassobacterium</taxon>
    </lineage>
</organism>
<evidence type="ECO:0000256" key="2">
    <source>
        <dbReference type="SAM" id="Phobius"/>
    </source>
</evidence>
<keyword evidence="5" id="KW-1185">Reference proteome</keyword>
<keyword evidence="2" id="KW-0812">Transmembrane</keyword>
<evidence type="ECO:0000313" key="5">
    <source>
        <dbReference type="Proteomes" id="UP001225316"/>
    </source>
</evidence>
<dbReference type="EMBL" id="JARXHW010000041">
    <property type="protein sequence ID" value="MDQ8208802.1"/>
    <property type="molecule type" value="Genomic_DNA"/>
</dbReference>
<feature type="domain" description="HTH cro/C1-type" evidence="3">
    <location>
        <begin position="8"/>
        <end position="68"/>
    </location>
</feature>
<dbReference type="RefSeq" id="WP_308951491.1">
    <property type="nucleotide sequence ID" value="NZ_JARXHW010000041.1"/>
</dbReference>
<accession>A0ABU1AYU1</accession>
<gene>
    <name evidence="4" type="ORF">QEH52_14845</name>
</gene>
<sequence length="293" mass="32092">MQSIGERLEEARKRKGISLREAAEATKIRSDFLGYIETNQMDFDLPEIYKRGFLKNYARYLRLDVDKIMSDYNTQHMSHPRMAKKGGAEWFGQMEAKKAGTEDAAGEHESADGAPPKQAEEPPRYGRIAAKPSTRPEENGHGRDGHNDDEGEETDKTFYMKIGLIFVGTLALVFVVFGLIWAILGSGGSDDLENGDPELRESAEVAQVTDPSSPASSSNSITLIASGNVYVLVRQQSDSQELYRKTMSAGESATVEKDGAVDILFTAGENILIESGGERFQPSTSGTAKITIE</sequence>
<evidence type="ECO:0000256" key="1">
    <source>
        <dbReference type="SAM" id="MobiDB-lite"/>
    </source>
</evidence>
<feature type="transmembrane region" description="Helical" evidence="2">
    <location>
        <begin position="162"/>
        <end position="184"/>
    </location>
</feature>
<proteinExistence type="predicted"/>
<dbReference type="InterPro" id="IPR001387">
    <property type="entry name" value="Cro/C1-type_HTH"/>
</dbReference>
<dbReference type="CDD" id="cd00093">
    <property type="entry name" value="HTH_XRE"/>
    <property type="match status" value="1"/>
</dbReference>
<name>A0ABU1AYU1_9BACT</name>
<keyword evidence="2" id="KW-0472">Membrane</keyword>
<dbReference type="PANTHER" id="PTHR34475:SF1">
    <property type="entry name" value="CYTOSKELETON PROTEIN RODZ"/>
    <property type="match status" value="1"/>
</dbReference>
<evidence type="ECO:0000259" key="3">
    <source>
        <dbReference type="PROSITE" id="PS50943"/>
    </source>
</evidence>
<dbReference type="Pfam" id="PF13413">
    <property type="entry name" value="HTH_25"/>
    <property type="match status" value="1"/>
</dbReference>
<comment type="caution">
    <text evidence="4">The sequence shown here is derived from an EMBL/GenBank/DDBJ whole genome shotgun (WGS) entry which is preliminary data.</text>
</comment>
<protein>
    <submittedName>
        <fullName evidence="4">Helix-turn-helix domain-containing protein</fullName>
    </submittedName>
</protein>
<evidence type="ECO:0000313" key="4">
    <source>
        <dbReference type="EMBL" id="MDQ8208802.1"/>
    </source>
</evidence>
<dbReference type="Proteomes" id="UP001225316">
    <property type="component" value="Unassembled WGS sequence"/>
</dbReference>
<feature type="region of interest" description="Disordered" evidence="1">
    <location>
        <begin position="96"/>
        <end position="152"/>
    </location>
</feature>
<dbReference type="SUPFAM" id="SSF47413">
    <property type="entry name" value="lambda repressor-like DNA-binding domains"/>
    <property type="match status" value="1"/>
</dbReference>